<organism evidence="2 3">
    <name type="scientific">Monascus purpureus</name>
    <name type="common">Red mold</name>
    <name type="synonym">Monascus anka</name>
    <dbReference type="NCBI Taxonomy" id="5098"/>
    <lineage>
        <taxon>Eukaryota</taxon>
        <taxon>Fungi</taxon>
        <taxon>Dikarya</taxon>
        <taxon>Ascomycota</taxon>
        <taxon>Pezizomycotina</taxon>
        <taxon>Eurotiomycetes</taxon>
        <taxon>Eurotiomycetidae</taxon>
        <taxon>Eurotiales</taxon>
        <taxon>Aspergillaceae</taxon>
        <taxon>Monascus</taxon>
    </lineage>
</organism>
<dbReference type="InterPro" id="IPR055560">
    <property type="entry name" value="DUF7136"/>
</dbReference>
<feature type="domain" description="DUF7136" evidence="1">
    <location>
        <begin position="59"/>
        <end position="160"/>
    </location>
</feature>
<dbReference type="EMBL" id="VIFY01000044">
    <property type="protein sequence ID" value="TQB73447.1"/>
    <property type="molecule type" value="Genomic_DNA"/>
</dbReference>
<gene>
    <name evidence="2" type="ORF">MPDQ_005848</name>
</gene>
<name>A0A507QZN1_MONPU</name>
<comment type="caution">
    <text evidence="2">The sequence shown here is derived from an EMBL/GenBank/DDBJ whole genome shotgun (WGS) entry which is preliminary data.</text>
</comment>
<keyword evidence="3" id="KW-1185">Reference proteome</keyword>
<dbReference type="Pfam" id="PF23584">
    <property type="entry name" value="DUF7136"/>
    <property type="match status" value="1"/>
</dbReference>
<evidence type="ECO:0000259" key="1">
    <source>
        <dbReference type="Pfam" id="PF23584"/>
    </source>
</evidence>
<accession>A0A507QZN1</accession>
<evidence type="ECO:0000313" key="3">
    <source>
        <dbReference type="Proteomes" id="UP000319663"/>
    </source>
</evidence>
<proteinExistence type="predicted"/>
<reference evidence="2 3" key="1">
    <citation type="submission" date="2019-06" db="EMBL/GenBank/DDBJ databases">
        <title>Wine fermentation using esterase from Monascus purpureus.</title>
        <authorList>
            <person name="Geng C."/>
            <person name="Zhang Y."/>
        </authorList>
    </citation>
    <scope>NUCLEOTIDE SEQUENCE [LARGE SCALE GENOMIC DNA]</scope>
    <source>
        <strain evidence="2">HQ1</strain>
    </source>
</reference>
<protein>
    <recommendedName>
        <fullName evidence="1">DUF7136 domain-containing protein</fullName>
    </recommendedName>
</protein>
<sequence length="175" mass="19253">MSIARHGNLGYIDSLHDEFSQEGFNHWDLPRIILNLCLNTEDNPEFINKPYGDFDDVHAGFHRRDYDPAQIVFFTTRQDGHQLNLTALSSGDDYDKTQSLIFDVKDYLPVPPSLDGGGMTSCAQLAAAIPSPTPASLDPDTASSIMVSLTRAECYATAPAKPHGYGSLWLAPGYF</sequence>
<dbReference type="Proteomes" id="UP000319663">
    <property type="component" value="Unassembled WGS sequence"/>
</dbReference>
<evidence type="ECO:0000313" key="2">
    <source>
        <dbReference type="EMBL" id="TQB73447.1"/>
    </source>
</evidence>
<dbReference type="AlphaFoldDB" id="A0A507QZN1"/>